<feature type="compositionally biased region" description="Basic and acidic residues" evidence="5">
    <location>
        <begin position="427"/>
        <end position="492"/>
    </location>
</feature>
<feature type="compositionally biased region" description="Polar residues" evidence="5">
    <location>
        <begin position="363"/>
        <end position="372"/>
    </location>
</feature>
<keyword evidence="8" id="KW-1185">Reference proteome</keyword>
<feature type="compositionally biased region" description="Pro residues" evidence="5">
    <location>
        <begin position="307"/>
        <end position="317"/>
    </location>
</feature>
<feature type="domain" description="Pre-mRNA polyadenylation factor Fip1" evidence="6">
    <location>
        <begin position="161"/>
        <end position="202"/>
    </location>
</feature>
<comment type="subcellular location">
    <subcellularLocation>
        <location evidence="1">Nucleus</location>
    </subcellularLocation>
</comment>
<feature type="compositionally biased region" description="Low complexity" evidence="5">
    <location>
        <begin position="384"/>
        <end position="393"/>
    </location>
</feature>
<feature type="compositionally biased region" description="Basic residues" evidence="5">
    <location>
        <begin position="417"/>
        <end position="426"/>
    </location>
</feature>
<evidence type="ECO:0000313" key="8">
    <source>
        <dbReference type="Proteomes" id="UP000789390"/>
    </source>
</evidence>
<organism evidence="7 8">
    <name type="scientific">Daphnia galeata</name>
    <dbReference type="NCBI Taxonomy" id="27404"/>
    <lineage>
        <taxon>Eukaryota</taxon>
        <taxon>Metazoa</taxon>
        <taxon>Ecdysozoa</taxon>
        <taxon>Arthropoda</taxon>
        <taxon>Crustacea</taxon>
        <taxon>Branchiopoda</taxon>
        <taxon>Diplostraca</taxon>
        <taxon>Cladocera</taxon>
        <taxon>Anomopoda</taxon>
        <taxon>Daphniidae</taxon>
        <taxon>Daphnia</taxon>
    </lineage>
</organism>
<keyword evidence="3" id="KW-0507">mRNA processing</keyword>
<dbReference type="AlphaFoldDB" id="A0A8J2R9R3"/>
<dbReference type="Pfam" id="PF05182">
    <property type="entry name" value="Fip1"/>
    <property type="match status" value="1"/>
</dbReference>
<feature type="compositionally biased region" description="Acidic residues" evidence="5">
    <location>
        <begin position="72"/>
        <end position="105"/>
    </location>
</feature>
<evidence type="ECO:0000256" key="5">
    <source>
        <dbReference type="SAM" id="MobiDB-lite"/>
    </source>
</evidence>
<gene>
    <name evidence="7" type="ORF">DGAL_LOCUS62</name>
</gene>
<feature type="compositionally biased region" description="Basic and acidic residues" evidence="5">
    <location>
        <begin position="1"/>
        <end position="10"/>
    </location>
</feature>
<comment type="caution">
    <text evidence="7">The sequence shown here is derived from an EMBL/GenBank/DDBJ whole genome shotgun (WGS) entry which is preliminary data.</text>
</comment>
<feature type="compositionally biased region" description="Basic and acidic residues" evidence="5">
    <location>
        <begin position="52"/>
        <end position="71"/>
    </location>
</feature>
<dbReference type="Proteomes" id="UP000789390">
    <property type="component" value="Unassembled WGS sequence"/>
</dbReference>
<feature type="region of interest" description="Disordered" evidence="5">
    <location>
        <begin position="265"/>
        <end position="317"/>
    </location>
</feature>
<name>A0A8J2R9R3_9CRUS</name>
<evidence type="ECO:0000256" key="1">
    <source>
        <dbReference type="ARBA" id="ARBA00004123"/>
    </source>
</evidence>
<protein>
    <recommendedName>
        <fullName evidence="6">Pre-mRNA polyadenylation factor Fip1 domain-containing protein</fullName>
    </recommendedName>
</protein>
<dbReference type="InterPro" id="IPR007854">
    <property type="entry name" value="Fip1_dom"/>
</dbReference>
<feature type="compositionally biased region" description="Low complexity" evidence="5">
    <location>
        <begin position="285"/>
        <end position="294"/>
    </location>
</feature>
<dbReference type="GO" id="GO:0006397">
    <property type="term" value="P:mRNA processing"/>
    <property type="evidence" value="ECO:0007669"/>
    <property type="project" value="UniProtKB-KW"/>
</dbReference>
<dbReference type="OrthoDB" id="1917198at2759"/>
<accession>A0A8J2R9R3</accession>
<dbReference type="GO" id="GO:0005847">
    <property type="term" value="C:mRNA cleavage and polyadenylation specificity factor complex"/>
    <property type="evidence" value="ECO:0007669"/>
    <property type="project" value="TreeGrafter"/>
</dbReference>
<evidence type="ECO:0000259" key="6">
    <source>
        <dbReference type="Pfam" id="PF05182"/>
    </source>
</evidence>
<feature type="compositionally biased region" description="Polar residues" evidence="5">
    <location>
        <begin position="13"/>
        <end position="24"/>
    </location>
</feature>
<dbReference type="PANTHER" id="PTHR13484">
    <property type="entry name" value="FIP1-LIKE 1 PROTEIN"/>
    <property type="match status" value="1"/>
</dbReference>
<reference evidence="7" key="1">
    <citation type="submission" date="2021-11" db="EMBL/GenBank/DDBJ databases">
        <authorList>
            <person name="Schell T."/>
        </authorList>
    </citation>
    <scope>NUCLEOTIDE SEQUENCE</scope>
    <source>
        <strain evidence="7">M5</strain>
    </source>
</reference>
<proteinExistence type="inferred from homology"/>
<evidence type="ECO:0000256" key="2">
    <source>
        <dbReference type="ARBA" id="ARBA00007459"/>
    </source>
</evidence>
<feature type="compositionally biased region" description="Basic residues" evidence="5">
    <location>
        <begin position="493"/>
        <end position="529"/>
    </location>
</feature>
<feature type="region of interest" description="Disordered" evidence="5">
    <location>
        <begin position="335"/>
        <end position="529"/>
    </location>
</feature>
<sequence length="529" mass="59213">MADIIRHQDEAENSNSQFPYSTEQLPDEYGDDGKVDQQDITGNGEMYEIENEDHIAIERNDENAEYAREGYDLEESVDNNEEKDERQEEDQDNDEDDDDESDDDVQITIGDIKSGPAAYAGFNVKRGTAGTTAQGLGEKSKFTVDEFEGSMAINGVPAHEFSLDSLEDKPWRKPGADITDYFNYGFNEITWQAYCERQRRSRMESGAGVPASLGLGPPPKMLATPAQAIPISVVNENSKYAGSVVVKKAGPPPARKMAGAIDVIGGGNLSSRRPESGVSPAPSMEEQQPEVPEAPVEKPPVSIDFSRPPPGFPNMALPPPFGMPPPVIPPPMMLPPPPIVPDPYASEFMAGPGAPGDDYYQYEPTQDSQWGSSDWRGPPPMGIPLPMGMNPPGKQRRESLGTPPVPGEESRISSSSSRRRRSSRSRSPKDEREKEKDVEKDRGKDRERDRDRDRDRERDKRDRRSDKDKERVSGRDRERDRDRDRGERDRSDRRRRHRGSKSRSRSPTSHKRSSKRSKRERSKSKSSSD</sequence>
<evidence type="ECO:0000313" key="7">
    <source>
        <dbReference type="EMBL" id="CAH0098015.1"/>
    </source>
</evidence>
<feature type="region of interest" description="Disordered" evidence="5">
    <location>
        <begin position="1"/>
        <end position="112"/>
    </location>
</feature>
<dbReference type="PANTHER" id="PTHR13484:SF0">
    <property type="entry name" value="PRE-MRNA 3'-END-PROCESSING FACTOR FIP1"/>
    <property type="match status" value="1"/>
</dbReference>
<evidence type="ECO:0000256" key="3">
    <source>
        <dbReference type="ARBA" id="ARBA00022664"/>
    </source>
</evidence>
<comment type="similarity">
    <text evidence="2">Belongs to the FIP1 family.</text>
</comment>
<dbReference type="InterPro" id="IPR051187">
    <property type="entry name" value="Pre-mRNA_3'-end_processing_reg"/>
</dbReference>
<dbReference type="EMBL" id="CAKKLH010000001">
    <property type="protein sequence ID" value="CAH0098015.1"/>
    <property type="molecule type" value="Genomic_DNA"/>
</dbReference>
<evidence type="ECO:0000256" key="4">
    <source>
        <dbReference type="ARBA" id="ARBA00023242"/>
    </source>
</evidence>
<keyword evidence="4" id="KW-0539">Nucleus</keyword>